<proteinExistence type="predicted"/>
<gene>
    <name evidence="1" type="ORF">DFR68_10540</name>
</gene>
<dbReference type="Proteomes" id="UP000255355">
    <property type="component" value="Unassembled WGS sequence"/>
</dbReference>
<dbReference type="SUPFAM" id="SSF55469">
    <property type="entry name" value="FMN-dependent nitroreductase-like"/>
    <property type="match status" value="2"/>
</dbReference>
<evidence type="ECO:0000313" key="2">
    <source>
        <dbReference type="Proteomes" id="UP000255355"/>
    </source>
</evidence>
<dbReference type="OrthoDB" id="8156917at2"/>
<keyword evidence="2" id="KW-1185">Reference proteome</keyword>
<organism evidence="1 2">
    <name type="scientific">Nocardia mexicana</name>
    <dbReference type="NCBI Taxonomy" id="279262"/>
    <lineage>
        <taxon>Bacteria</taxon>
        <taxon>Bacillati</taxon>
        <taxon>Actinomycetota</taxon>
        <taxon>Actinomycetes</taxon>
        <taxon>Mycobacteriales</taxon>
        <taxon>Nocardiaceae</taxon>
        <taxon>Nocardia</taxon>
    </lineage>
</organism>
<dbReference type="GO" id="GO:0016491">
    <property type="term" value="F:oxidoreductase activity"/>
    <property type="evidence" value="ECO:0007669"/>
    <property type="project" value="InterPro"/>
</dbReference>
<evidence type="ECO:0000313" key="1">
    <source>
        <dbReference type="EMBL" id="RDI50564.1"/>
    </source>
</evidence>
<protein>
    <recommendedName>
        <fullName evidence="3">Nitroreductase family protein</fullName>
    </recommendedName>
</protein>
<name>A0A370H3U5_9NOCA</name>
<comment type="caution">
    <text evidence="1">The sequence shown here is derived from an EMBL/GenBank/DDBJ whole genome shotgun (WGS) entry which is preliminary data.</text>
</comment>
<evidence type="ECO:0008006" key="3">
    <source>
        <dbReference type="Google" id="ProtNLM"/>
    </source>
</evidence>
<dbReference type="STRING" id="1210089.GCA_001613165_05531"/>
<accession>A0A370H3U5</accession>
<dbReference type="PANTHER" id="PTHR23026:SF123">
    <property type="entry name" value="NAD(P)H NITROREDUCTASE RV3131-RELATED"/>
    <property type="match status" value="1"/>
</dbReference>
<dbReference type="InterPro" id="IPR000415">
    <property type="entry name" value="Nitroreductase-like"/>
</dbReference>
<dbReference type="Gene3D" id="3.40.109.10">
    <property type="entry name" value="NADH Oxidase"/>
    <property type="match status" value="2"/>
</dbReference>
<reference evidence="1 2" key="1">
    <citation type="submission" date="2018-07" db="EMBL/GenBank/DDBJ databases">
        <title>Genomic Encyclopedia of Type Strains, Phase IV (KMG-IV): sequencing the most valuable type-strain genomes for metagenomic binning, comparative biology and taxonomic classification.</title>
        <authorList>
            <person name="Goeker M."/>
        </authorList>
    </citation>
    <scope>NUCLEOTIDE SEQUENCE [LARGE SCALE GENOMIC DNA]</scope>
    <source>
        <strain evidence="1 2">DSM 44952</strain>
    </source>
</reference>
<sequence>MARTRPDADTIEVALGMAVRAPSVHNTQPWRWRVTGDHIELWADVDRHLPCTDPQQRALVVSCGAALHHLRVALAGLGWAPTVTRLPDPERPDLLAVVETTPHQPTDTDIEMTAAILLRQSDRRRYADWQVPPGYLRTVSAQANRFGAAVRHVPRGLRTLLAGPMRCATDRHADDPDYLRELTAWSGRHGTPDGVPARNTPPPRLSDEIPSRPFADPILHDADATSDGAEWLVVCTAADGRRFQLSAGEATSALLLTATDLGLSTCVQTEPLGMQDLRHEIRRAVLHDCAFAQTMVRIGWVPANTPPLPTTPRRAIGEILDEG</sequence>
<dbReference type="PANTHER" id="PTHR23026">
    <property type="entry name" value="NADPH NITROREDUCTASE"/>
    <property type="match status" value="1"/>
</dbReference>
<dbReference type="RefSeq" id="WP_068025776.1">
    <property type="nucleotide sequence ID" value="NZ_QQAZ01000005.1"/>
</dbReference>
<dbReference type="EMBL" id="QQAZ01000005">
    <property type="protein sequence ID" value="RDI50564.1"/>
    <property type="molecule type" value="Genomic_DNA"/>
</dbReference>
<dbReference type="InterPro" id="IPR050627">
    <property type="entry name" value="Nitroreductase/BluB"/>
</dbReference>
<dbReference type="NCBIfam" id="NF047509">
    <property type="entry name" value="Rv3131_FMN_oxido"/>
    <property type="match status" value="1"/>
</dbReference>
<dbReference type="AlphaFoldDB" id="A0A370H3U5"/>